<proteinExistence type="inferred from homology"/>
<evidence type="ECO:0000259" key="2">
    <source>
        <dbReference type="Pfam" id="PF04909"/>
    </source>
</evidence>
<name>A0A516NK00_9NOCA</name>
<dbReference type="Pfam" id="PF04909">
    <property type="entry name" value="Amidohydro_2"/>
    <property type="match status" value="1"/>
</dbReference>
<dbReference type="InterPro" id="IPR032466">
    <property type="entry name" value="Metal_Hydrolase"/>
</dbReference>
<organism evidence="3 4">
    <name type="scientific">Nocardia otitidiscaviarum</name>
    <dbReference type="NCBI Taxonomy" id="1823"/>
    <lineage>
        <taxon>Bacteria</taxon>
        <taxon>Bacillati</taxon>
        <taxon>Actinomycetota</taxon>
        <taxon>Actinomycetes</taxon>
        <taxon>Mycobacteriales</taxon>
        <taxon>Nocardiaceae</taxon>
        <taxon>Nocardia</taxon>
    </lineage>
</organism>
<gene>
    <name evidence="3" type="ORF">FOH10_11370</name>
</gene>
<feature type="domain" description="Amidohydrolase-related" evidence="2">
    <location>
        <begin position="13"/>
        <end position="291"/>
    </location>
</feature>
<dbReference type="SUPFAM" id="SSF51556">
    <property type="entry name" value="Metallo-dependent hydrolases"/>
    <property type="match status" value="1"/>
</dbReference>
<dbReference type="PANTHER" id="PTHR43569">
    <property type="entry name" value="AMIDOHYDROLASE"/>
    <property type="match status" value="1"/>
</dbReference>
<dbReference type="EMBL" id="CP041695">
    <property type="protein sequence ID" value="QDP79232.1"/>
    <property type="molecule type" value="Genomic_DNA"/>
</dbReference>
<evidence type="ECO:0000313" key="3">
    <source>
        <dbReference type="EMBL" id="QDP79232.1"/>
    </source>
</evidence>
<sequence>MKESRSMPAQSVVDAHLHLWQPSRHDWYPQLADFAAHTGTPALADDFLLPEYDRAAAATTVTGLVHVSATTDRHAYLDETRWIDEMAATTERPIAIVGAVDPTLDGPDLLRHLEQQARSPRLRGIRVFQGLSPNTPAADTIASWLQERDAVFDLVAHPGDMLDWIDFLAGYPRLRVVLEHLGLPTGTDQAARTAWQNALSLAAKETGWQCKLSGLGMICPDFRWPTLEYWLETSIQLWGWQRLIFGSNMPIDTMAGSFGELLAAVDRAVAADATEQEAELFYGGTAAATYALG</sequence>
<keyword evidence="3" id="KW-0378">Hydrolase</keyword>
<dbReference type="Proteomes" id="UP000317039">
    <property type="component" value="Chromosome"/>
</dbReference>
<comment type="similarity">
    <text evidence="1">Belongs to the metallo-dependent hydrolases superfamily.</text>
</comment>
<dbReference type="GO" id="GO:0016787">
    <property type="term" value="F:hydrolase activity"/>
    <property type="evidence" value="ECO:0007669"/>
    <property type="project" value="UniProtKB-KW"/>
</dbReference>
<dbReference type="InterPro" id="IPR052350">
    <property type="entry name" value="Metallo-dep_Lactonases"/>
</dbReference>
<dbReference type="Gene3D" id="3.20.20.140">
    <property type="entry name" value="Metal-dependent hydrolases"/>
    <property type="match status" value="1"/>
</dbReference>
<dbReference type="KEGG" id="nod:FOH10_11370"/>
<reference evidence="3 4" key="1">
    <citation type="submission" date="2019-07" db="EMBL/GenBank/DDBJ databases">
        <title>Complete Genome Sequence and Methylome Analysis of Nocardia otitidis-caviarum NEB252.</title>
        <authorList>
            <person name="Fomenkov A."/>
            <person name="Anton B.P."/>
            <person name="Vincze T."/>
            <person name="Roberts R.J."/>
        </authorList>
    </citation>
    <scope>NUCLEOTIDE SEQUENCE [LARGE SCALE GENOMIC DNA]</scope>
    <source>
        <strain evidence="3 4">NEB252</strain>
    </source>
</reference>
<accession>A0A516NK00</accession>
<dbReference type="AlphaFoldDB" id="A0A516NK00"/>
<dbReference type="PANTHER" id="PTHR43569:SF2">
    <property type="entry name" value="AMIDOHYDROLASE-RELATED DOMAIN-CONTAINING PROTEIN"/>
    <property type="match status" value="1"/>
</dbReference>
<evidence type="ECO:0000256" key="1">
    <source>
        <dbReference type="ARBA" id="ARBA00038310"/>
    </source>
</evidence>
<evidence type="ECO:0000313" key="4">
    <source>
        <dbReference type="Proteomes" id="UP000317039"/>
    </source>
</evidence>
<protein>
    <submittedName>
        <fullName evidence="3">Amidohydrolase family protein</fullName>
    </submittedName>
</protein>
<dbReference type="InterPro" id="IPR006680">
    <property type="entry name" value="Amidohydro-rel"/>
</dbReference>